<evidence type="ECO:0000313" key="3">
    <source>
        <dbReference type="Proteomes" id="UP001322138"/>
    </source>
</evidence>
<dbReference type="Proteomes" id="UP001322138">
    <property type="component" value="Unassembled WGS sequence"/>
</dbReference>
<gene>
    <name evidence="2" type="ORF">QC761_509850</name>
</gene>
<feature type="signal peptide" evidence="1">
    <location>
        <begin position="1"/>
        <end position="20"/>
    </location>
</feature>
<name>A0ABR0FFR6_9PEZI</name>
<keyword evidence="3" id="KW-1185">Reference proteome</keyword>
<evidence type="ECO:0000256" key="1">
    <source>
        <dbReference type="SAM" id="SignalP"/>
    </source>
</evidence>
<reference evidence="2 3" key="1">
    <citation type="journal article" date="2023" name="bioRxiv">
        <title>High-quality genome assemblies of four members of thePodospora anserinaspecies complex.</title>
        <authorList>
            <person name="Ament-Velasquez S.L."/>
            <person name="Vogan A.A."/>
            <person name="Wallerman O."/>
            <person name="Hartmann F."/>
            <person name="Gautier V."/>
            <person name="Silar P."/>
            <person name="Giraud T."/>
            <person name="Johannesson H."/>
        </authorList>
    </citation>
    <scope>NUCLEOTIDE SEQUENCE [LARGE SCALE GENOMIC DNA]</scope>
    <source>
        <strain evidence="2 3">CBS 112042</strain>
    </source>
</reference>
<keyword evidence="1" id="KW-0732">Signal</keyword>
<dbReference type="PANTHER" id="PTHR35605">
    <property type="entry name" value="ECP2 EFFECTOR PROTEIN DOMAIN-CONTAINING PROTEIN-RELATED"/>
    <property type="match status" value="1"/>
</dbReference>
<organism evidence="2 3">
    <name type="scientific">Podospora bellae-mahoneyi</name>
    <dbReference type="NCBI Taxonomy" id="2093777"/>
    <lineage>
        <taxon>Eukaryota</taxon>
        <taxon>Fungi</taxon>
        <taxon>Dikarya</taxon>
        <taxon>Ascomycota</taxon>
        <taxon>Pezizomycotina</taxon>
        <taxon>Sordariomycetes</taxon>
        <taxon>Sordariomycetidae</taxon>
        <taxon>Sordariales</taxon>
        <taxon>Podosporaceae</taxon>
        <taxon>Podospora</taxon>
    </lineage>
</organism>
<protein>
    <submittedName>
        <fullName evidence="2">Uncharacterized protein</fullName>
    </submittedName>
</protein>
<dbReference type="RefSeq" id="XP_062731522.1">
    <property type="nucleotide sequence ID" value="XM_062880191.1"/>
</dbReference>
<feature type="chain" id="PRO_5046501980" evidence="1">
    <location>
        <begin position="21"/>
        <end position="248"/>
    </location>
</feature>
<proteinExistence type="predicted"/>
<dbReference type="EMBL" id="JAFFGZ010000007">
    <property type="protein sequence ID" value="KAK4642546.1"/>
    <property type="molecule type" value="Genomic_DNA"/>
</dbReference>
<sequence>MLTASTVFASFLALSTVAVAIPARRADDPGPNSGIDPQGIFGYGTVPISWDLPTDLNNPSAGTITVTGTVQEAVAAMEAAYPGWNATFQSKLPAPTAEQQEDGDDTSDLGLFSFPTRESFTCDLPYVQASKRMIWDGIRYLRTLSGSAKNGPGSPGRGNCGRVSCSWSAAIWWCNDVGFVVCGVDLWKITNSDETQNNFEKEVGWNDIADGAEFLCRSDCVHRKKDVLGQVFYTDKWNVIVRHDQNNC</sequence>
<comment type="caution">
    <text evidence="2">The sequence shown here is derived from an EMBL/GenBank/DDBJ whole genome shotgun (WGS) entry which is preliminary data.</text>
</comment>
<evidence type="ECO:0000313" key="2">
    <source>
        <dbReference type="EMBL" id="KAK4642546.1"/>
    </source>
</evidence>
<dbReference type="GeneID" id="87899673"/>
<accession>A0ABR0FFR6</accession>
<dbReference type="PANTHER" id="PTHR35605:SF1">
    <property type="entry name" value="ECP2 EFFECTOR PROTEIN DOMAIN-CONTAINING PROTEIN-RELATED"/>
    <property type="match status" value="1"/>
</dbReference>